<reference evidence="1" key="1">
    <citation type="submission" date="2021-06" db="EMBL/GenBank/DDBJ databases">
        <authorList>
            <person name="Kallberg Y."/>
            <person name="Tangrot J."/>
            <person name="Rosling A."/>
        </authorList>
    </citation>
    <scope>NUCLEOTIDE SEQUENCE</scope>
    <source>
        <strain evidence="1">28 12/20/2015</strain>
    </source>
</reference>
<dbReference type="Proteomes" id="UP000789366">
    <property type="component" value="Unassembled WGS sequence"/>
</dbReference>
<name>A0ACA9QBX4_9GLOM</name>
<protein>
    <submittedName>
        <fullName evidence="1">18136_t:CDS:1</fullName>
    </submittedName>
</protein>
<proteinExistence type="predicted"/>
<organism evidence="1 2">
    <name type="scientific">Cetraspora pellucida</name>
    <dbReference type="NCBI Taxonomy" id="1433469"/>
    <lineage>
        <taxon>Eukaryota</taxon>
        <taxon>Fungi</taxon>
        <taxon>Fungi incertae sedis</taxon>
        <taxon>Mucoromycota</taxon>
        <taxon>Glomeromycotina</taxon>
        <taxon>Glomeromycetes</taxon>
        <taxon>Diversisporales</taxon>
        <taxon>Gigasporaceae</taxon>
        <taxon>Cetraspora</taxon>
    </lineage>
</organism>
<evidence type="ECO:0000313" key="1">
    <source>
        <dbReference type="EMBL" id="CAG8744915.1"/>
    </source>
</evidence>
<evidence type="ECO:0000313" key="2">
    <source>
        <dbReference type="Proteomes" id="UP000789366"/>
    </source>
</evidence>
<dbReference type="EMBL" id="CAJVPW010039796">
    <property type="protein sequence ID" value="CAG8744915.1"/>
    <property type="molecule type" value="Genomic_DNA"/>
</dbReference>
<sequence length="156" mass="18374">MSLEEIIESYESTTTLIDNNEQKEITKIDICLNYAYSVSDMLKKQDFNVEYDKKMILSDKDKDLDVLFEKYKILIRCKFRIKKKVCYHDINMLSSTLNNDKYKEHVGVMVSNQDYSDNAKKEANNAKIIICRTENLVKKIADHITFLKRLDDKLTN</sequence>
<accession>A0ACA9QBX4</accession>
<keyword evidence="2" id="KW-1185">Reference proteome</keyword>
<comment type="caution">
    <text evidence="1">The sequence shown here is derived from an EMBL/GenBank/DDBJ whole genome shotgun (WGS) entry which is preliminary data.</text>
</comment>
<gene>
    <name evidence="1" type="ORF">SPELUC_LOCUS14068</name>
</gene>